<dbReference type="GO" id="GO:0006351">
    <property type="term" value="P:DNA-templated transcription"/>
    <property type="evidence" value="ECO:0007669"/>
    <property type="project" value="InterPro"/>
</dbReference>
<name>Q95FY6_9CHLO</name>
<sequence length="574" mass="66521">MNINIKSEFTRYLNQYSSLNGNTKGFTWQVKPGNTGTFQTPSYFLRSFRKIKPYLEQYLTKDFRYDWLFKQWNSIHNLSHFVPMQKRFRIQNFKTVSQACKMVRIPRTEPFLKQLFEDRYNITLPSDNPVSAQDVTLSDFACFDRYESNKQFKINNAEAFYRALDKTLIMSGFMQKVPFKLKSIDEAIKSLPSNTSSCYPTMGKKNTEEALTYAKSFVKKMLSLRNNPYAMMNILYSHFCVVFHRVQVVVENLKPFGATTKVRQVFGVPFGILILEVMLFGNFIRTASRSSKVFTMGLTRLQVSDLIKKLRAKNFQYVVCGDFSKFDSTIPPQLIELYYSGLIQCSGLPERYKSLASCLSFWSTFTPFMGKDLNVRYMLGGNVSGSFLTSALNSFVSCFVINYAYYRYFGSFPSENDLFILGDDFILGINDKGFLKFLAAEFKNFNIILNVSKTRVADSSNQDDITFLGFNWNLLSEPDQSLEWICAHTVFPERTIEGISGYDRVLARMCSVIFQIKSGPVFFDRFIFYSNKKLQKQLVESNYKLKIRLVKDDGMLSNIVIPFDTFYHANWTLF</sequence>
<dbReference type="GO" id="GO:0003968">
    <property type="term" value="F:RNA-directed RNA polymerase activity"/>
    <property type="evidence" value="ECO:0007669"/>
    <property type="project" value="UniProtKB-KW"/>
</dbReference>
<organism evidence="2">
    <name type="scientific">Bryopsis cinicola</name>
    <dbReference type="NCBI Taxonomy" id="74789"/>
    <lineage>
        <taxon>Eukaryota</taxon>
        <taxon>Viridiplantae</taxon>
        <taxon>Chlorophyta</taxon>
        <taxon>core chlorophytes</taxon>
        <taxon>Ulvophyceae</taxon>
        <taxon>TCBD clade</taxon>
        <taxon>Bryopsidales</taxon>
        <taxon>Bryopsidineae</taxon>
        <taxon>Bryopsidaceae</taxon>
        <taxon>Bryopsis</taxon>
    </lineage>
</organism>
<dbReference type="Pfam" id="PF00680">
    <property type="entry name" value="RdRP_1"/>
    <property type="match status" value="1"/>
</dbReference>
<dbReference type="InterPro" id="IPR043502">
    <property type="entry name" value="DNA/RNA_pol_sf"/>
</dbReference>
<dbReference type="SUPFAM" id="SSF56672">
    <property type="entry name" value="DNA/RNA polymerases"/>
    <property type="match status" value="1"/>
</dbReference>
<proteinExistence type="predicted"/>
<dbReference type="InterPro" id="IPR001205">
    <property type="entry name" value="RNA-dir_pol_C"/>
</dbReference>
<dbReference type="PROSITE" id="PS50507">
    <property type="entry name" value="RDRP_SSRNA_POS"/>
    <property type="match status" value="1"/>
</dbReference>
<dbReference type="GO" id="GO:0003723">
    <property type="term" value="F:RNA binding"/>
    <property type="evidence" value="ECO:0007669"/>
    <property type="project" value="InterPro"/>
</dbReference>
<keyword evidence="2" id="KW-0808">Transferase</keyword>
<evidence type="ECO:0000259" key="1">
    <source>
        <dbReference type="PROSITE" id="PS50507"/>
    </source>
</evidence>
<geneLocation type="chloroplast" evidence="2"/>
<protein>
    <submittedName>
        <fullName evidence="2">RNA-dependent RNA polymerase-like protein</fullName>
    </submittedName>
</protein>
<feature type="domain" description="RdRp catalytic" evidence="1">
    <location>
        <begin position="316"/>
        <end position="437"/>
    </location>
</feature>
<keyword evidence="2" id="KW-0934">Plastid</keyword>
<accession>Q95FY6</accession>
<dbReference type="GO" id="GO:0039694">
    <property type="term" value="P:viral RNA genome replication"/>
    <property type="evidence" value="ECO:0007669"/>
    <property type="project" value="InterPro"/>
</dbReference>
<dbReference type="EMBL" id="AB070653">
    <property type="protein sequence ID" value="BAB63954.1"/>
    <property type="molecule type" value="Other_RNA"/>
</dbReference>
<keyword evidence="2" id="KW-0548">Nucleotidyltransferase</keyword>
<dbReference type="AlphaFoldDB" id="Q95FY6"/>
<dbReference type="InterPro" id="IPR007094">
    <property type="entry name" value="RNA-dir_pol_PSvirus"/>
</dbReference>
<dbReference type="Gene3D" id="3.30.70.270">
    <property type="match status" value="1"/>
</dbReference>
<keyword evidence="2" id="KW-0150">Chloroplast</keyword>
<evidence type="ECO:0000313" key="2">
    <source>
        <dbReference type="EMBL" id="BAB63954.1"/>
    </source>
</evidence>
<reference evidence="2" key="1">
    <citation type="journal article" date="2003" name="Plant Mol. Biol.">
        <title>Double-stranded RNA replicons associated with chloroplasts of a green alga, Bryopsis cinicola.</title>
        <authorList>
            <person name="Koga R."/>
            <person name="Horiuchi H."/>
            <person name="Fukuhara T."/>
        </authorList>
    </citation>
    <scope>NUCLEOTIDE SEQUENCE</scope>
</reference>
<dbReference type="InterPro" id="IPR043128">
    <property type="entry name" value="Rev_trsase/Diguanyl_cyclase"/>
</dbReference>
<keyword evidence="2" id="KW-0696">RNA-directed RNA polymerase</keyword>